<comment type="caution">
    <text evidence="1">The sequence shown here is derived from an EMBL/GenBank/DDBJ whole genome shotgun (WGS) entry which is preliminary data.</text>
</comment>
<sequence length="102" mass="11056">DGTFDGSGIPNFTTAQTGLTMWCAELLHTDEEQTDTGTGDSSWLDINGSTFLSLIDSPGTLGLRPGGSFTTDTRHDWYIAMSCTPTELGDKAFGLYFECEFL</sequence>
<evidence type="ECO:0000313" key="1">
    <source>
        <dbReference type="EMBL" id="KKM05115.1"/>
    </source>
</evidence>
<dbReference type="EMBL" id="LAZR01016298">
    <property type="protein sequence ID" value="KKM05115.1"/>
    <property type="molecule type" value="Genomic_DNA"/>
</dbReference>
<gene>
    <name evidence="1" type="ORF">LCGC14_1757420</name>
</gene>
<reference evidence="1" key="1">
    <citation type="journal article" date="2015" name="Nature">
        <title>Complex archaea that bridge the gap between prokaryotes and eukaryotes.</title>
        <authorList>
            <person name="Spang A."/>
            <person name="Saw J.H."/>
            <person name="Jorgensen S.L."/>
            <person name="Zaremba-Niedzwiedzka K."/>
            <person name="Martijn J."/>
            <person name="Lind A.E."/>
            <person name="van Eijk R."/>
            <person name="Schleper C."/>
            <person name="Guy L."/>
            <person name="Ettema T.J."/>
        </authorList>
    </citation>
    <scope>NUCLEOTIDE SEQUENCE</scope>
</reference>
<proteinExistence type="predicted"/>
<dbReference type="AlphaFoldDB" id="A0A0F9H238"/>
<name>A0A0F9H238_9ZZZZ</name>
<protein>
    <submittedName>
        <fullName evidence="1">Uncharacterized protein</fullName>
    </submittedName>
</protein>
<accession>A0A0F9H238</accession>
<feature type="non-terminal residue" evidence="1">
    <location>
        <position position="1"/>
    </location>
</feature>
<organism evidence="1">
    <name type="scientific">marine sediment metagenome</name>
    <dbReference type="NCBI Taxonomy" id="412755"/>
    <lineage>
        <taxon>unclassified sequences</taxon>
        <taxon>metagenomes</taxon>
        <taxon>ecological metagenomes</taxon>
    </lineage>
</organism>